<name>A0ABQ7U9P4_SOLTU</name>
<evidence type="ECO:0000313" key="1">
    <source>
        <dbReference type="EMBL" id="KAH0743071.1"/>
    </source>
</evidence>
<keyword evidence="2" id="KW-1185">Reference proteome</keyword>
<reference evidence="1 2" key="1">
    <citation type="journal article" date="2021" name="bioRxiv">
        <title>Chromosome-scale and haplotype-resolved genome assembly of a tetraploid potato cultivar.</title>
        <authorList>
            <person name="Sun H."/>
            <person name="Jiao W.-B."/>
            <person name="Krause K."/>
            <person name="Campoy J.A."/>
            <person name="Goel M."/>
            <person name="Folz-Donahue K."/>
            <person name="Kukat C."/>
            <person name="Huettel B."/>
            <person name="Schneeberger K."/>
        </authorList>
    </citation>
    <scope>NUCLEOTIDE SEQUENCE [LARGE SCALE GENOMIC DNA]</scope>
    <source>
        <strain evidence="1">SolTubOtavaFocal</strain>
        <tissue evidence="1">Leaves</tissue>
    </source>
</reference>
<dbReference type="PANTHER" id="PTHR33116">
    <property type="entry name" value="REVERSE TRANSCRIPTASE ZINC-BINDING DOMAIN-CONTAINING PROTEIN-RELATED-RELATED"/>
    <property type="match status" value="1"/>
</dbReference>
<evidence type="ECO:0000313" key="2">
    <source>
        <dbReference type="Proteomes" id="UP000826656"/>
    </source>
</evidence>
<sequence>MRSNLGMSRGSFPLKYLGCPITHLRKNKEHYTYLFDRVRGKLQAWKGKMLSVGGGSQVWKYMLENRERLEQHLRWEPKGGTSNMLYDNKTNLGPLYLCKSYVHTCHPMRDIGEILTEEAR</sequence>
<dbReference type="Proteomes" id="UP000826656">
    <property type="component" value="Unassembled WGS sequence"/>
</dbReference>
<organism evidence="1 2">
    <name type="scientific">Solanum tuberosum</name>
    <name type="common">Potato</name>
    <dbReference type="NCBI Taxonomy" id="4113"/>
    <lineage>
        <taxon>Eukaryota</taxon>
        <taxon>Viridiplantae</taxon>
        <taxon>Streptophyta</taxon>
        <taxon>Embryophyta</taxon>
        <taxon>Tracheophyta</taxon>
        <taxon>Spermatophyta</taxon>
        <taxon>Magnoliopsida</taxon>
        <taxon>eudicotyledons</taxon>
        <taxon>Gunneridae</taxon>
        <taxon>Pentapetalae</taxon>
        <taxon>asterids</taxon>
        <taxon>lamiids</taxon>
        <taxon>Solanales</taxon>
        <taxon>Solanaceae</taxon>
        <taxon>Solanoideae</taxon>
        <taxon>Solaneae</taxon>
        <taxon>Solanum</taxon>
    </lineage>
</organism>
<protein>
    <submittedName>
        <fullName evidence="1">Uncharacterized protein</fullName>
    </submittedName>
</protein>
<dbReference type="PANTHER" id="PTHR33116:SF67">
    <property type="entry name" value="REVERSE TRANSCRIPTASE"/>
    <property type="match status" value="1"/>
</dbReference>
<dbReference type="EMBL" id="JAIVGD010000023">
    <property type="protein sequence ID" value="KAH0743071.1"/>
    <property type="molecule type" value="Genomic_DNA"/>
</dbReference>
<comment type="caution">
    <text evidence="1">The sequence shown here is derived from an EMBL/GenBank/DDBJ whole genome shotgun (WGS) entry which is preliminary data.</text>
</comment>
<gene>
    <name evidence="1" type="ORF">KY290_031064</name>
</gene>
<proteinExistence type="predicted"/>
<accession>A0ABQ7U9P4</accession>